<dbReference type="SUPFAM" id="SSF47616">
    <property type="entry name" value="GST C-terminal domain-like"/>
    <property type="match status" value="2"/>
</dbReference>
<accession>A0A7J6YD94</accession>
<dbReference type="Gene3D" id="3.40.30.10">
    <property type="entry name" value="Glutaredoxin"/>
    <property type="match status" value="1"/>
</dbReference>
<organism evidence="2 3">
    <name type="scientific">Trypanosoma cruzi</name>
    <dbReference type="NCBI Taxonomy" id="5693"/>
    <lineage>
        <taxon>Eukaryota</taxon>
        <taxon>Discoba</taxon>
        <taxon>Euglenozoa</taxon>
        <taxon>Kinetoplastea</taxon>
        <taxon>Metakinetoplastina</taxon>
        <taxon>Trypanosomatida</taxon>
        <taxon>Trypanosomatidae</taxon>
        <taxon>Trypanosoma</taxon>
        <taxon>Schizotrypanum</taxon>
    </lineage>
</organism>
<dbReference type="GO" id="GO:0005634">
    <property type="term" value="C:nucleus"/>
    <property type="evidence" value="ECO:0007669"/>
    <property type="project" value="TreeGrafter"/>
</dbReference>
<dbReference type="EMBL" id="JABDHM010000012">
    <property type="protein sequence ID" value="KAF5224483.1"/>
    <property type="molecule type" value="Genomic_DNA"/>
</dbReference>
<comment type="caution">
    <text evidence="2">The sequence shown here is derived from an EMBL/GenBank/DDBJ whole genome shotgun (WGS) entry which is preliminary data.</text>
</comment>
<dbReference type="SMR" id="A0A7J6YD94"/>
<dbReference type="InterPro" id="IPR036282">
    <property type="entry name" value="Glutathione-S-Trfase_C_sf"/>
</dbReference>
<dbReference type="OrthoDB" id="249703at2759"/>
<dbReference type="PANTHER" id="PTHR43986:SF1">
    <property type="entry name" value="ELONGATION FACTOR 1-GAMMA"/>
    <property type="match status" value="1"/>
</dbReference>
<dbReference type="PANTHER" id="PTHR43986">
    <property type="entry name" value="ELONGATION FACTOR 1-GAMMA"/>
    <property type="match status" value="1"/>
</dbReference>
<reference evidence="2 3" key="1">
    <citation type="journal article" date="2019" name="Genome Biol. Evol.">
        <title>Nanopore Sequencing Significantly Improves Genome Assembly of the Protozoan Parasite Trypanosoma cruzi.</title>
        <authorList>
            <person name="Diaz-Viraque F."/>
            <person name="Pita S."/>
            <person name="Greif G."/>
            <person name="de Souza R.C.M."/>
            <person name="Iraola G."/>
            <person name="Robello C."/>
        </authorList>
    </citation>
    <scope>NUCLEOTIDE SEQUENCE [LARGE SCALE GENOMIC DNA]</scope>
    <source>
        <strain evidence="2 3">Berenice</strain>
    </source>
</reference>
<dbReference type="VEuPathDB" id="TriTrypDB:BCY84_19372"/>
<feature type="domain" description="GST N-terminal" evidence="1">
    <location>
        <begin position="1"/>
        <end position="82"/>
    </location>
</feature>
<dbReference type="PROSITE" id="PS50404">
    <property type="entry name" value="GST_NTER"/>
    <property type="match status" value="1"/>
</dbReference>
<dbReference type="InterPro" id="IPR036249">
    <property type="entry name" value="Thioredoxin-like_sf"/>
</dbReference>
<evidence type="ECO:0000313" key="2">
    <source>
        <dbReference type="EMBL" id="KAF5224483.1"/>
    </source>
</evidence>
<protein>
    <recommendedName>
        <fullName evidence="1">GST N-terminal domain-containing protein</fullName>
    </recommendedName>
</protein>
<proteinExistence type="predicted"/>
<dbReference type="InterPro" id="IPR050802">
    <property type="entry name" value="EF-GSTs"/>
</dbReference>
<dbReference type="Proteomes" id="UP000583944">
    <property type="component" value="Unassembled WGS sequence"/>
</dbReference>
<gene>
    <name evidence="2" type="ORF">ECC02_002426</name>
</gene>
<evidence type="ECO:0000313" key="3">
    <source>
        <dbReference type="Proteomes" id="UP000583944"/>
    </source>
</evidence>
<dbReference type="InterPro" id="IPR004045">
    <property type="entry name" value="Glutathione_S-Trfase_N"/>
</dbReference>
<evidence type="ECO:0000259" key="1">
    <source>
        <dbReference type="PROSITE" id="PS50404"/>
    </source>
</evidence>
<dbReference type="GO" id="GO:0006414">
    <property type="term" value="P:translational elongation"/>
    <property type="evidence" value="ECO:0007669"/>
    <property type="project" value="TreeGrafter"/>
</dbReference>
<dbReference type="OMA" id="SYRLNCH"/>
<dbReference type="FunFam" id="3.40.30.10:FF:000148">
    <property type="entry name" value="Elongation factor 1B gamma"/>
    <property type="match status" value="1"/>
</dbReference>
<dbReference type="VEuPathDB" id="TriTrypDB:ECC02_002426"/>
<dbReference type="CDD" id="cd03044">
    <property type="entry name" value="GST_N_EF1Bgamma"/>
    <property type="match status" value="1"/>
</dbReference>
<dbReference type="Pfam" id="PF02798">
    <property type="entry name" value="GST_N"/>
    <property type="match status" value="1"/>
</dbReference>
<name>A0A7J6YD94_TRYCR</name>
<sequence>MVLSLIGPLDDPHVHRVLLVAAYAGTRLKVVPVTIGKENETESYRRNCHPLGRVPVLKSDEGYLFETNAIIRYLARTERLYGLDGSERHPSPQHLVPYILYGKSVQEAAEVDAWLDFVVTELDPHILPLIAMEKEEKTPKRNPRGEDAGAKALPLQPRVDALHEGLNGLEQRLVFKKQLRKLQATGGGSGNNPVSARTGTMEEVDEGLSEEEYWLGVTPRGSSVLRGYHTYNIKTQLEDPNQINSAREIASNNEGTAHEGGGVPYLSAHFVLSSPRPSTQASRFSMHTPRRSAPAASDMLFLVGDSLTAADLVVSLAINQALLLKQLCTTLKQRYPQVVRYHCGILRLPVAAQLRKALGINIL</sequence>
<dbReference type="AlphaFoldDB" id="A0A7J6YD94"/>
<dbReference type="GO" id="GO:0005737">
    <property type="term" value="C:cytoplasm"/>
    <property type="evidence" value="ECO:0007669"/>
    <property type="project" value="TreeGrafter"/>
</dbReference>
<dbReference type="SUPFAM" id="SSF52833">
    <property type="entry name" value="Thioredoxin-like"/>
    <property type="match status" value="1"/>
</dbReference>